<dbReference type="EMBL" id="JAFBBZ010000001">
    <property type="protein sequence ID" value="MBM7509631.1"/>
    <property type="molecule type" value="Genomic_DNA"/>
</dbReference>
<feature type="transmembrane region" description="Helical" evidence="1">
    <location>
        <begin position="12"/>
        <end position="36"/>
    </location>
</feature>
<gene>
    <name evidence="2" type="ORF">JOE61_003445</name>
</gene>
<proteinExistence type="predicted"/>
<keyword evidence="1" id="KW-0472">Membrane</keyword>
<name>A0ABS2MEL2_9ACTN</name>
<evidence type="ECO:0000256" key="1">
    <source>
        <dbReference type="SAM" id="Phobius"/>
    </source>
</evidence>
<dbReference type="RefSeq" id="WP_193671178.1">
    <property type="nucleotide sequence ID" value="NZ_JACDTV010000031.1"/>
</dbReference>
<organism evidence="2 3">
    <name type="scientific">Nocardioides salarius</name>
    <dbReference type="NCBI Taxonomy" id="374513"/>
    <lineage>
        <taxon>Bacteria</taxon>
        <taxon>Bacillati</taxon>
        <taxon>Actinomycetota</taxon>
        <taxon>Actinomycetes</taxon>
        <taxon>Propionibacteriales</taxon>
        <taxon>Nocardioidaceae</taxon>
        <taxon>Nocardioides</taxon>
    </lineage>
</organism>
<keyword evidence="1" id="KW-1133">Transmembrane helix</keyword>
<keyword evidence="3" id="KW-1185">Reference proteome</keyword>
<sequence>MTDWYGNGMGTGGWLAMIAMMTIFWGLVILAGVMIFRGSSRSRLGGNTQDRGALEILDERFARGDVHREEYEARRAALRGSAR</sequence>
<protein>
    <submittedName>
        <fullName evidence="2">Membrane protein</fullName>
    </submittedName>
</protein>
<comment type="caution">
    <text evidence="2">The sequence shown here is derived from an EMBL/GenBank/DDBJ whole genome shotgun (WGS) entry which is preliminary data.</text>
</comment>
<keyword evidence="1" id="KW-0812">Transmembrane</keyword>
<evidence type="ECO:0000313" key="3">
    <source>
        <dbReference type="Proteomes" id="UP000732378"/>
    </source>
</evidence>
<reference evidence="2 3" key="1">
    <citation type="submission" date="2021-01" db="EMBL/GenBank/DDBJ databases">
        <title>Sequencing the genomes of 1000 actinobacteria strains.</title>
        <authorList>
            <person name="Klenk H.-P."/>
        </authorList>
    </citation>
    <scope>NUCLEOTIDE SEQUENCE [LARGE SCALE GENOMIC DNA]</scope>
    <source>
        <strain evidence="2 3">DSM 18239</strain>
    </source>
</reference>
<dbReference type="Proteomes" id="UP000732378">
    <property type="component" value="Unassembled WGS sequence"/>
</dbReference>
<accession>A0ABS2MEL2</accession>
<evidence type="ECO:0000313" key="2">
    <source>
        <dbReference type="EMBL" id="MBM7509631.1"/>
    </source>
</evidence>